<evidence type="ECO:0000256" key="5">
    <source>
        <dbReference type="ARBA" id="ARBA00022679"/>
    </source>
</evidence>
<dbReference type="GO" id="GO:0043565">
    <property type="term" value="F:sequence-specific DNA binding"/>
    <property type="evidence" value="ECO:0007669"/>
    <property type="project" value="InterPro"/>
</dbReference>
<evidence type="ECO:0000256" key="1">
    <source>
        <dbReference type="ARBA" id="ARBA00001286"/>
    </source>
</evidence>
<dbReference type="SUPFAM" id="SSF53155">
    <property type="entry name" value="Methylated DNA-protein cysteine methyltransferase domain"/>
    <property type="match status" value="1"/>
</dbReference>
<dbReference type="SUPFAM" id="SSF46689">
    <property type="entry name" value="Homeodomain-like"/>
    <property type="match status" value="1"/>
</dbReference>
<dbReference type="AlphaFoldDB" id="A0A8J7MFY0"/>
<evidence type="ECO:0000256" key="6">
    <source>
        <dbReference type="ARBA" id="ARBA00022763"/>
    </source>
</evidence>
<dbReference type="GO" id="GO:0006281">
    <property type="term" value="P:DNA repair"/>
    <property type="evidence" value="ECO:0007669"/>
    <property type="project" value="UniProtKB-KW"/>
</dbReference>
<dbReference type="RefSeq" id="WP_200312035.1">
    <property type="nucleotide sequence ID" value="NZ_JAENIM010000042.1"/>
</dbReference>
<dbReference type="InterPro" id="IPR036631">
    <property type="entry name" value="MGMT_N_sf"/>
</dbReference>
<comment type="catalytic activity">
    <reaction evidence="1">
        <text>a 4-O-methyl-thymidine in DNA + L-cysteinyl-[protein] = a thymidine in DNA + S-methyl-L-cysteinyl-[protein]</text>
        <dbReference type="Rhea" id="RHEA:53428"/>
        <dbReference type="Rhea" id="RHEA-COMP:10131"/>
        <dbReference type="Rhea" id="RHEA-COMP:10132"/>
        <dbReference type="Rhea" id="RHEA-COMP:13555"/>
        <dbReference type="Rhea" id="RHEA-COMP:13556"/>
        <dbReference type="ChEBI" id="CHEBI:29950"/>
        <dbReference type="ChEBI" id="CHEBI:82612"/>
        <dbReference type="ChEBI" id="CHEBI:137386"/>
        <dbReference type="ChEBI" id="CHEBI:137387"/>
        <dbReference type="EC" id="2.1.1.63"/>
    </reaction>
</comment>
<dbReference type="InterPro" id="IPR036388">
    <property type="entry name" value="WH-like_DNA-bd_sf"/>
</dbReference>
<evidence type="ECO:0000256" key="2">
    <source>
        <dbReference type="ARBA" id="ARBA00008711"/>
    </source>
</evidence>
<sequence>MNHYALIERLILWLGQHRDQQPSLKEMATVAGLSEFHFHRLFSEWAGITPKGFLQCLNHQHARRLLESGQPVLQTSLDLGLSGPSRLHDLCLTIEAATPGEIKSAGAGWTIRYGSALTPFGHALICQNHRGICHLGFYSQGEMVDALAEAQASWPRAQFQLDQQLASKLAKQIFLAKPASQLDQPHPNKPLQAYVKGTALQLKVWRALLTIPAGQLASYGEIASAIGNPKAARAVGTAIGRNPISYLIPCHRVIQQSGAIGGYRWQPERKQAMIAYETCPPTE</sequence>
<dbReference type="NCBIfam" id="TIGR00589">
    <property type="entry name" value="ogt"/>
    <property type="match status" value="1"/>
</dbReference>
<dbReference type="Gene3D" id="1.10.10.60">
    <property type="entry name" value="Homeodomain-like"/>
    <property type="match status" value="1"/>
</dbReference>
<dbReference type="InterPro" id="IPR014048">
    <property type="entry name" value="MethylDNA_cys_MeTrfase_DNA-bd"/>
</dbReference>
<feature type="domain" description="HTH araC/xylS-type" evidence="11">
    <location>
        <begin position="8"/>
        <end position="105"/>
    </location>
</feature>
<keyword evidence="6" id="KW-0227">DNA damage</keyword>
<organism evidence="12 13">
    <name type="scientific">Persicirhabdus sediminis</name>
    <dbReference type="NCBI Taxonomy" id="454144"/>
    <lineage>
        <taxon>Bacteria</taxon>
        <taxon>Pseudomonadati</taxon>
        <taxon>Verrucomicrobiota</taxon>
        <taxon>Verrucomicrobiia</taxon>
        <taxon>Verrucomicrobiales</taxon>
        <taxon>Verrucomicrobiaceae</taxon>
        <taxon>Persicirhabdus</taxon>
    </lineage>
</organism>
<dbReference type="Proteomes" id="UP000624703">
    <property type="component" value="Unassembled WGS sequence"/>
</dbReference>
<keyword evidence="7" id="KW-0805">Transcription regulation</keyword>
<name>A0A8J7MFY0_9BACT</name>
<reference evidence="12" key="1">
    <citation type="submission" date="2021-01" db="EMBL/GenBank/DDBJ databases">
        <title>Modified the classification status of verrucomicrobia.</title>
        <authorList>
            <person name="Feng X."/>
        </authorList>
    </citation>
    <scope>NUCLEOTIDE SEQUENCE</scope>
    <source>
        <strain evidence="12">_KCTC 22039</strain>
    </source>
</reference>
<dbReference type="Pfam" id="PF01035">
    <property type="entry name" value="DNA_binding_1"/>
    <property type="match status" value="1"/>
</dbReference>
<comment type="similarity">
    <text evidence="2">Belongs to the MGMT family.</text>
</comment>
<dbReference type="InterPro" id="IPR036217">
    <property type="entry name" value="MethylDNA_cys_MeTrfase_DNAb"/>
</dbReference>
<dbReference type="EMBL" id="JAENIM010000042">
    <property type="protein sequence ID" value="MBK1792023.1"/>
    <property type="molecule type" value="Genomic_DNA"/>
</dbReference>
<dbReference type="GO" id="GO:0003700">
    <property type="term" value="F:DNA-binding transcription factor activity"/>
    <property type="evidence" value="ECO:0007669"/>
    <property type="project" value="InterPro"/>
</dbReference>
<dbReference type="EC" id="2.1.1.63" evidence="3"/>
<evidence type="ECO:0000313" key="12">
    <source>
        <dbReference type="EMBL" id="MBK1792023.1"/>
    </source>
</evidence>
<dbReference type="CDD" id="cd06445">
    <property type="entry name" value="ATase"/>
    <property type="match status" value="1"/>
</dbReference>
<dbReference type="InterPro" id="IPR001497">
    <property type="entry name" value="MethylDNA_cys_MeTrfase_AS"/>
</dbReference>
<gene>
    <name evidence="12" type="ORF">JIN82_12755</name>
</gene>
<protein>
    <recommendedName>
        <fullName evidence="3">methylated-DNA--[protein]-cysteine S-methyltransferase</fullName>
        <ecNumber evidence="3">2.1.1.63</ecNumber>
    </recommendedName>
</protein>
<dbReference type="InterPro" id="IPR018060">
    <property type="entry name" value="HTH_AraC"/>
</dbReference>
<accession>A0A8J7MFY0</accession>
<comment type="catalytic activity">
    <reaction evidence="10">
        <text>a 6-O-methyl-2'-deoxyguanosine in DNA + L-cysteinyl-[protein] = S-methyl-L-cysteinyl-[protein] + a 2'-deoxyguanosine in DNA</text>
        <dbReference type="Rhea" id="RHEA:24000"/>
        <dbReference type="Rhea" id="RHEA-COMP:10131"/>
        <dbReference type="Rhea" id="RHEA-COMP:10132"/>
        <dbReference type="Rhea" id="RHEA-COMP:11367"/>
        <dbReference type="Rhea" id="RHEA-COMP:11368"/>
        <dbReference type="ChEBI" id="CHEBI:29950"/>
        <dbReference type="ChEBI" id="CHEBI:82612"/>
        <dbReference type="ChEBI" id="CHEBI:85445"/>
        <dbReference type="ChEBI" id="CHEBI:85448"/>
        <dbReference type="EC" id="2.1.1.63"/>
    </reaction>
</comment>
<keyword evidence="13" id="KW-1185">Reference proteome</keyword>
<evidence type="ECO:0000256" key="10">
    <source>
        <dbReference type="ARBA" id="ARBA00049348"/>
    </source>
</evidence>
<dbReference type="Gene3D" id="3.30.160.70">
    <property type="entry name" value="Methylated DNA-protein cysteine methyltransferase domain"/>
    <property type="match status" value="1"/>
</dbReference>
<proteinExistence type="inferred from homology"/>
<evidence type="ECO:0000256" key="8">
    <source>
        <dbReference type="ARBA" id="ARBA00023163"/>
    </source>
</evidence>
<evidence type="ECO:0000259" key="11">
    <source>
        <dbReference type="PROSITE" id="PS01124"/>
    </source>
</evidence>
<dbReference type="Pfam" id="PF12833">
    <property type="entry name" value="HTH_18"/>
    <property type="match status" value="1"/>
</dbReference>
<dbReference type="PROSITE" id="PS01124">
    <property type="entry name" value="HTH_ARAC_FAMILY_2"/>
    <property type="match status" value="1"/>
</dbReference>
<dbReference type="GO" id="GO:0003908">
    <property type="term" value="F:methylated-DNA-[protein]-cysteine S-methyltransferase activity"/>
    <property type="evidence" value="ECO:0007669"/>
    <property type="project" value="UniProtKB-EC"/>
</dbReference>
<dbReference type="FunFam" id="1.10.10.10:FF:000214">
    <property type="entry name" value="Methylated-DNA--protein-cysteine methyltransferase"/>
    <property type="match status" value="1"/>
</dbReference>
<keyword evidence="9" id="KW-0234">DNA repair</keyword>
<evidence type="ECO:0000313" key="13">
    <source>
        <dbReference type="Proteomes" id="UP000624703"/>
    </source>
</evidence>
<evidence type="ECO:0000256" key="7">
    <source>
        <dbReference type="ARBA" id="ARBA00023015"/>
    </source>
</evidence>
<dbReference type="PANTHER" id="PTHR10815">
    <property type="entry name" value="METHYLATED-DNA--PROTEIN-CYSTEINE METHYLTRANSFERASE"/>
    <property type="match status" value="1"/>
</dbReference>
<dbReference type="InterPro" id="IPR009057">
    <property type="entry name" value="Homeodomain-like_sf"/>
</dbReference>
<evidence type="ECO:0000256" key="4">
    <source>
        <dbReference type="ARBA" id="ARBA00022603"/>
    </source>
</evidence>
<keyword evidence="8" id="KW-0804">Transcription</keyword>
<keyword evidence="5 12" id="KW-0808">Transferase</keyword>
<dbReference type="PANTHER" id="PTHR10815:SF13">
    <property type="entry name" value="METHYLATED-DNA--PROTEIN-CYSTEINE METHYLTRANSFERASE"/>
    <property type="match status" value="1"/>
</dbReference>
<evidence type="ECO:0000256" key="9">
    <source>
        <dbReference type="ARBA" id="ARBA00023204"/>
    </source>
</evidence>
<comment type="caution">
    <text evidence="12">The sequence shown here is derived from an EMBL/GenBank/DDBJ whole genome shotgun (WGS) entry which is preliminary data.</text>
</comment>
<dbReference type="Gene3D" id="1.10.10.10">
    <property type="entry name" value="Winged helix-like DNA-binding domain superfamily/Winged helix DNA-binding domain"/>
    <property type="match status" value="1"/>
</dbReference>
<dbReference type="SUPFAM" id="SSF46767">
    <property type="entry name" value="Methylated DNA-protein cysteine methyltransferase, C-terminal domain"/>
    <property type="match status" value="1"/>
</dbReference>
<dbReference type="GO" id="GO:0032259">
    <property type="term" value="P:methylation"/>
    <property type="evidence" value="ECO:0007669"/>
    <property type="project" value="UniProtKB-KW"/>
</dbReference>
<keyword evidence="4 12" id="KW-0489">Methyltransferase</keyword>
<dbReference type="SMART" id="SM00342">
    <property type="entry name" value="HTH_ARAC"/>
    <property type="match status" value="1"/>
</dbReference>
<dbReference type="PROSITE" id="PS00374">
    <property type="entry name" value="MGMT"/>
    <property type="match status" value="1"/>
</dbReference>
<evidence type="ECO:0000256" key="3">
    <source>
        <dbReference type="ARBA" id="ARBA00011918"/>
    </source>
</evidence>